<reference evidence="1" key="2">
    <citation type="journal article" date="2015" name="Fish Shellfish Immunol.">
        <title>Early steps in the European eel (Anguilla anguilla)-Vibrio vulnificus interaction in the gills: Role of the RtxA13 toxin.</title>
        <authorList>
            <person name="Callol A."/>
            <person name="Pajuelo D."/>
            <person name="Ebbesson L."/>
            <person name="Teles M."/>
            <person name="MacKenzie S."/>
            <person name="Amaro C."/>
        </authorList>
    </citation>
    <scope>NUCLEOTIDE SEQUENCE</scope>
</reference>
<name>A0A0E9Q7P4_ANGAN</name>
<reference evidence="1" key="1">
    <citation type="submission" date="2014-11" db="EMBL/GenBank/DDBJ databases">
        <authorList>
            <person name="Amaro Gonzalez C."/>
        </authorList>
    </citation>
    <scope>NUCLEOTIDE SEQUENCE</scope>
</reference>
<proteinExistence type="predicted"/>
<dbReference type="AlphaFoldDB" id="A0A0E9Q7P4"/>
<dbReference type="EMBL" id="GBXM01095681">
    <property type="protein sequence ID" value="JAH12896.1"/>
    <property type="molecule type" value="Transcribed_RNA"/>
</dbReference>
<accession>A0A0E9Q7P4</accession>
<dbReference type="EMBL" id="GBXM01104841">
    <property type="protein sequence ID" value="JAH03736.1"/>
    <property type="molecule type" value="Transcribed_RNA"/>
</dbReference>
<protein>
    <submittedName>
        <fullName evidence="1">Uncharacterized protein</fullName>
    </submittedName>
</protein>
<dbReference type="EMBL" id="GBXM01076503">
    <property type="protein sequence ID" value="JAH32074.1"/>
    <property type="molecule type" value="Transcribed_RNA"/>
</dbReference>
<sequence>MAVRETHVDIEYSKGHP</sequence>
<organism evidence="1">
    <name type="scientific">Anguilla anguilla</name>
    <name type="common">European freshwater eel</name>
    <name type="synonym">Muraena anguilla</name>
    <dbReference type="NCBI Taxonomy" id="7936"/>
    <lineage>
        <taxon>Eukaryota</taxon>
        <taxon>Metazoa</taxon>
        <taxon>Chordata</taxon>
        <taxon>Craniata</taxon>
        <taxon>Vertebrata</taxon>
        <taxon>Euteleostomi</taxon>
        <taxon>Actinopterygii</taxon>
        <taxon>Neopterygii</taxon>
        <taxon>Teleostei</taxon>
        <taxon>Anguilliformes</taxon>
        <taxon>Anguillidae</taxon>
        <taxon>Anguilla</taxon>
    </lineage>
</organism>
<evidence type="ECO:0000313" key="1">
    <source>
        <dbReference type="EMBL" id="JAH12896.1"/>
    </source>
</evidence>